<organism evidence="1 2">
    <name type="scientific">Dipteronia sinensis</name>
    <dbReference type="NCBI Taxonomy" id="43782"/>
    <lineage>
        <taxon>Eukaryota</taxon>
        <taxon>Viridiplantae</taxon>
        <taxon>Streptophyta</taxon>
        <taxon>Embryophyta</taxon>
        <taxon>Tracheophyta</taxon>
        <taxon>Spermatophyta</taxon>
        <taxon>Magnoliopsida</taxon>
        <taxon>eudicotyledons</taxon>
        <taxon>Gunneridae</taxon>
        <taxon>Pentapetalae</taxon>
        <taxon>rosids</taxon>
        <taxon>malvids</taxon>
        <taxon>Sapindales</taxon>
        <taxon>Sapindaceae</taxon>
        <taxon>Hippocastanoideae</taxon>
        <taxon>Acereae</taxon>
        <taxon>Dipteronia</taxon>
    </lineage>
</organism>
<dbReference type="PANTHER" id="PTHR33710:SF77">
    <property type="entry name" value="DNASE I-LIKE SUPERFAMILY PROTEIN"/>
    <property type="match status" value="1"/>
</dbReference>
<accession>A0AAE0AXE6</accession>
<sequence>MAKRVDELIGDCSRIFGAMEEFNDCLQSSELNDLRFSDFLHTWCNTRSNSCISKKLDRVLVNNDWLVKFENSEAIFLPPSISDHCPSVVKLGLQGIKKNCPFKIFNFLTDRVDFLPVVKRCWREQVHGTMQYKLCSKLRNLKKVLKTFNNDKVVNLTIKSIEANAGLDDFQRLLDLQAFDSNLRIWEKELISCYTSTLKAEDGLLRQKSRIQWLKAGDRNSSCFFKAINGSLIEGDILVENEAICQFHTILGFTIPVRYGIGSTLSNIIDKVISNDQANFMGRDVTNDEIREVFFSLHLNKAPGPDGFNAHFFNIKWDIVGEDVISDVQEFFRSGLFLKELNATILALVSKVPNPSKMKDFRPISCCNTLYKIIAKIIANRIKPCL</sequence>
<name>A0AAE0AXE6_9ROSI</name>
<evidence type="ECO:0000313" key="1">
    <source>
        <dbReference type="EMBL" id="KAK3225495.1"/>
    </source>
</evidence>
<dbReference type="InterPro" id="IPR036691">
    <property type="entry name" value="Endo/exonu/phosph_ase_sf"/>
</dbReference>
<dbReference type="Gene3D" id="3.60.10.10">
    <property type="entry name" value="Endonuclease/exonuclease/phosphatase"/>
    <property type="match status" value="1"/>
</dbReference>
<dbReference type="PANTHER" id="PTHR33710">
    <property type="entry name" value="BNAC02G09200D PROTEIN"/>
    <property type="match status" value="1"/>
</dbReference>
<dbReference type="Proteomes" id="UP001281410">
    <property type="component" value="Unassembled WGS sequence"/>
</dbReference>
<gene>
    <name evidence="1" type="ORF">Dsin_005357</name>
</gene>
<protein>
    <recommendedName>
        <fullName evidence="3">Reverse transcriptase</fullName>
    </recommendedName>
</protein>
<reference evidence="1" key="1">
    <citation type="journal article" date="2023" name="Plant J.">
        <title>Genome sequences and population genomics provide insights into the demographic history, inbreeding, and mutation load of two 'living fossil' tree species of Dipteronia.</title>
        <authorList>
            <person name="Feng Y."/>
            <person name="Comes H.P."/>
            <person name="Chen J."/>
            <person name="Zhu S."/>
            <person name="Lu R."/>
            <person name="Zhang X."/>
            <person name="Li P."/>
            <person name="Qiu J."/>
            <person name="Olsen K.M."/>
            <person name="Qiu Y."/>
        </authorList>
    </citation>
    <scope>NUCLEOTIDE SEQUENCE</scope>
    <source>
        <strain evidence="1">NBL</strain>
    </source>
</reference>
<dbReference type="EMBL" id="JANJYJ010000002">
    <property type="protein sequence ID" value="KAK3225495.1"/>
    <property type="molecule type" value="Genomic_DNA"/>
</dbReference>
<evidence type="ECO:0008006" key="3">
    <source>
        <dbReference type="Google" id="ProtNLM"/>
    </source>
</evidence>
<evidence type="ECO:0000313" key="2">
    <source>
        <dbReference type="Proteomes" id="UP001281410"/>
    </source>
</evidence>
<dbReference type="AlphaFoldDB" id="A0AAE0AXE6"/>
<comment type="caution">
    <text evidence="1">The sequence shown here is derived from an EMBL/GenBank/DDBJ whole genome shotgun (WGS) entry which is preliminary data.</text>
</comment>
<proteinExistence type="predicted"/>
<keyword evidence="2" id="KW-1185">Reference proteome</keyword>
<dbReference type="SUPFAM" id="SSF56219">
    <property type="entry name" value="DNase I-like"/>
    <property type="match status" value="1"/>
</dbReference>